<reference evidence="3 4" key="1">
    <citation type="journal article" date="2016" name="Arch. Microbiol.">
        <title>Streptomyces zhihengii sp. nov., isolated from rhizospheric soil of Psammosilene tunicoides.</title>
        <authorList>
            <person name="Huang M.J."/>
            <person name="Fei J.J."/>
            <person name="Salam N."/>
            <person name="Kim C.J."/>
            <person name="Hozzein W.N."/>
            <person name="Xiao M."/>
            <person name="Huang H.Q."/>
            <person name="Li W.J."/>
        </authorList>
    </citation>
    <scope>NUCLEOTIDE SEQUENCE [LARGE SCALE GENOMIC DNA]</scope>
    <source>
        <strain evidence="3 4">YIM T102</strain>
    </source>
</reference>
<keyword evidence="4" id="KW-1185">Reference proteome</keyword>
<accession>A0ABS2UVB3</accession>
<feature type="domain" description="DUF306" evidence="2">
    <location>
        <begin position="152"/>
        <end position="262"/>
    </location>
</feature>
<evidence type="ECO:0000313" key="4">
    <source>
        <dbReference type="Proteomes" id="UP000664109"/>
    </source>
</evidence>
<dbReference type="PANTHER" id="PTHR35535">
    <property type="entry name" value="HEAT SHOCK PROTEIN HSLJ"/>
    <property type="match status" value="1"/>
</dbReference>
<sequence>MRYQLSIPVTAMALFALAACGTQTGSSSSDGGASVAPDVPLTGTRWSVDSVTVDGRRTAAPDGAYVELTEKGRAQGNYGCNHFGADVSVEGDTVTVGPGEMTEMGCEQRIQGFEDALRAALTGKLKAGLSDGRLTLTTADGDTVALSAEKPAPLVGTTWTVDSLVTGESAASLPAGAEKKAEFKFTEDGKVGGSLGCNRFSATAKIADGSIAFGPVSATRKLCPGPEMELERELTALLAKGTLAYEVKHRALTLTAPNGEGVGAVAAAR</sequence>
<feature type="chain" id="PRO_5046463919" evidence="1">
    <location>
        <begin position="19"/>
        <end position="269"/>
    </location>
</feature>
<dbReference type="PANTHER" id="PTHR35535:SF2">
    <property type="entry name" value="DUF306 DOMAIN-CONTAINING PROTEIN"/>
    <property type="match status" value="1"/>
</dbReference>
<dbReference type="InterPro" id="IPR038670">
    <property type="entry name" value="HslJ-like_sf"/>
</dbReference>
<name>A0ABS2UVB3_9ACTN</name>
<organism evidence="3 4">
    <name type="scientific">Streptomyces zhihengii</name>
    <dbReference type="NCBI Taxonomy" id="1818004"/>
    <lineage>
        <taxon>Bacteria</taxon>
        <taxon>Bacillati</taxon>
        <taxon>Actinomycetota</taxon>
        <taxon>Actinomycetes</taxon>
        <taxon>Kitasatosporales</taxon>
        <taxon>Streptomycetaceae</taxon>
        <taxon>Streptomyces</taxon>
    </lineage>
</organism>
<feature type="domain" description="DUF306" evidence="2">
    <location>
        <begin position="40"/>
        <end position="145"/>
    </location>
</feature>
<gene>
    <name evidence="3" type="ORF">JE024_18310</name>
</gene>
<dbReference type="InterPro" id="IPR005184">
    <property type="entry name" value="DUF306_Meta_HslJ"/>
</dbReference>
<dbReference type="Proteomes" id="UP000664109">
    <property type="component" value="Unassembled WGS sequence"/>
</dbReference>
<dbReference type="InterPro" id="IPR053147">
    <property type="entry name" value="Hsp_HslJ-like"/>
</dbReference>
<proteinExistence type="predicted"/>
<evidence type="ECO:0000256" key="1">
    <source>
        <dbReference type="SAM" id="SignalP"/>
    </source>
</evidence>
<comment type="caution">
    <text evidence="3">The sequence shown here is derived from an EMBL/GenBank/DDBJ whole genome shotgun (WGS) entry which is preliminary data.</text>
</comment>
<dbReference type="Gene3D" id="2.40.128.270">
    <property type="match status" value="2"/>
</dbReference>
<protein>
    <submittedName>
        <fullName evidence="3">META domain-containing protein</fullName>
    </submittedName>
</protein>
<dbReference type="Pfam" id="PF03724">
    <property type="entry name" value="META"/>
    <property type="match status" value="2"/>
</dbReference>
<evidence type="ECO:0000259" key="2">
    <source>
        <dbReference type="Pfam" id="PF03724"/>
    </source>
</evidence>
<keyword evidence="1" id="KW-0732">Signal</keyword>
<dbReference type="EMBL" id="JAFEJA010000001">
    <property type="protein sequence ID" value="MBM9620655.1"/>
    <property type="molecule type" value="Genomic_DNA"/>
</dbReference>
<feature type="signal peptide" evidence="1">
    <location>
        <begin position="1"/>
        <end position="18"/>
    </location>
</feature>
<dbReference type="PROSITE" id="PS51257">
    <property type="entry name" value="PROKAR_LIPOPROTEIN"/>
    <property type="match status" value="1"/>
</dbReference>
<dbReference type="RefSeq" id="WP_205374619.1">
    <property type="nucleotide sequence ID" value="NZ_JAFEJA010000001.1"/>
</dbReference>
<evidence type="ECO:0000313" key="3">
    <source>
        <dbReference type="EMBL" id="MBM9620655.1"/>
    </source>
</evidence>